<keyword evidence="2" id="KW-1185">Reference proteome</keyword>
<organism evidence="1 2">
    <name type="scientific">Cetraspora pellucida</name>
    <dbReference type="NCBI Taxonomy" id="1433469"/>
    <lineage>
        <taxon>Eukaryota</taxon>
        <taxon>Fungi</taxon>
        <taxon>Fungi incertae sedis</taxon>
        <taxon>Mucoromycota</taxon>
        <taxon>Glomeromycotina</taxon>
        <taxon>Glomeromycetes</taxon>
        <taxon>Diversisporales</taxon>
        <taxon>Gigasporaceae</taxon>
        <taxon>Cetraspora</taxon>
    </lineage>
</organism>
<comment type="caution">
    <text evidence="1">The sequence shown here is derived from an EMBL/GenBank/DDBJ whole genome shotgun (WGS) entry which is preliminary data.</text>
</comment>
<sequence length="68" mass="7832">MFLVNIMNLVNNSISGCYLNYLNRVQKEYDYYNANIINAVKDGKYNPNVVVSQILFKSFSSSTHIAYN</sequence>
<protein>
    <submittedName>
        <fullName evidence="1">14267_t:CDS:1</fullName>
    </submittedName>
</protein>
<name>A0A9N9FUY6_9GLOM</name>
<evidence type="ECO:0000313" key="1">
    <source>
        <dbReference type="EMBL" id="CAG8564209.1"/>
    </source>
</evidence>
<accession>A0A9N9FUY6</accession>
<proteinExistence type="predicted"/>
<gene>
    <name evidence="1" type="ORF">CPELLU_LOCUS5346</name>
</gene>
<dbReference type="Proteomes" id="UP000789759">
    <property type="component" value="Unassembled WGS sequence"/>
</dbReference>
<evidence type="ECO:0000313" key="2">
    <source>
        <dbReference type="Proteomes" id="UP000789759"/>
    </source>
</evidence>
<reference evidence="1" key="1">
    <citation type="submission" date="2021-06" db="EMBL/GenBank/DDBJ databases">
        <authorList>
            <person name="Kallberg Y."/>
            <person name="Tangrot J."/>
            <person name="Rosling A."/>
        </authorList>
    </citation>
    <scope>NUCLEOTIDE SEQUENCE</scope>
    <source>
        <strain evidence="1">FL966</strain>
    </source>
</reference>
<dbReference type="AlphaFoldDB" id="A0A9N9FUY6"/>
<dbReference type="EMBL" id="CAJVQA010003030">
    <property type="protein sequence ID" value="CAG8564209.1"/>
    <property type="molecule type" value="Genomic_DNA"/>
</dbReference>